<name>A0A0L8GGP9_OCTBM</name>
<protein>
    <submittedName>
        <fullName evidence="1">Uncharacterized protein</fullName>
    </submittedName>
</protein>
<evidence type="ECO:0000313" key="1">
    <source>
        <dbReference type="EMBL" id="KOF76166.1"/>
    </source>
</evidence>
<reference evidence="1" key="1">
    <citation type="submission" date="2015-07" db="EMBL/GenBank/DDBJ databases">
        <title>MeaNS - Measles Nucleotide Surveillance Program.</title>
        <authorList>
            <person name="Tran T."/>
            <person name="Druce J."/>
        </authorList>
    </citation>
    <scope>NUCLEOTIDE SEQUENCE</scope>
    <source>
        <strain evidence="1">UCB-OBI-ISO-001</strain>
        <tissue evidence="1">Gonad</tissue>
    </source>
</reference>
<proteinExistence type="predicted"/>
<sequence length="109" mass="13162">MIAELGRRYLSLYAVYLTYKEASMEEKILFFFISWGGLRWNSKKLLLIIYNVIQVFIFEECLGKLIVFVVTLFKKRDDSRNALKKEDLEKCRRTFSRKRALIRMLYLTF</sequence>
<dbReference type="EMBL" id="KQ421858">
    <property type="protein sequence ID" value="KOF76166.1"/>
    <property type="molecule type" value="Genomic_DNA"/>
</dbReference>
<accession>A0A0L8GGP9</accession>
<organism evidence="1">
    <name type="scientific">Octopus bimaculoides</name>
    <name type="common">California two-spotted octopus</name>
    <dbReference type="NCBI Taxonomy" id="37653"/>
    <lineage>
        <taxon>Eukaryota</taxon>
        <taxon>Metazoa</taxon>
        <taxon>Spiralia</taxon>
        <taxon>Lophotrochozoa</taxon>
        <taxon>Mollusca</taxon>
        <taxon>Cephalopoda</taxon>
        <taxon>Coleoidea</taxon>
        <taxon>Octopodiformes</taxon>
        <taxon>Octopoda</taxon>
        <taxon>Incirrata</taxon>
        <taxon>Octopodidae</taxon>
        <taxon>Octopus</taxon>
    </lineage>
</organism>
<gene>
    <name evidence="1" type="ORF">OCBIM_22033661mg</name>
</gene>
<dbReference type="AlphaFoldDB" id="A0A0L8GGP9"/>